<keyword evidence="4" id="KW-1185">Reference proteome</keyword>
<sequence length="254" mass="27293">MNESVLRGVHRSACKVIGVMAICTMTIAVAGCGALPGSSSTPSDAVAASSGDSTLDSAVRQIYTKDYTYTKTSVSTYGEEAVTVVSQGEVSQSPYREHVKVMSSSSQIWDEAYFYDNGSALLHTESGWQKTRSNRSYPYGHNRKLDVTGTDTNGDVRTYSTRYTENVGKGYGIDDLTATLTQTYRIDADGNLLSIETDLSDLNRVTAIANAMSANGEDRAEAESNAGTAEDHASKETLEIHDLGVTQSIEIPKV</sequence>
<feature type="region of interest" description="Disordered" evidence="1">
    <location>
        <begin position="131"/>
        <end position="150"/>
    </location>
</feature>
<feature type="transmembrane region" description="Helical" evidence="2">
    <location>
        <begin position="12"/>
        <end position="36"/>
    </location>
</feature>
<gene>
    <name evidence="3" type="ORF">BTIS_0494</name>
</gene>
<evidence type="ECO:0008006" key="5">
    <source>
        <dbReference type="Google" id="ProtNLM"/>
    </source>
</evidence>
<dbReference type="AlphaFoldDB" id="A0A261FIF9"/>
<evidence type="ECO:0000313" key="3">
    <source>
        <dbReference type="EMBL" id="OZG58773.1"/>
    </source>
</evidence>
<dbReference type="Proteomes" id="UP000216444">
    <property type="component" value="Unassembled WGS sequence"/>
</dbReference>
<feature type="compositionally biased region" description="Basic and acidic residues" evidence="1">
    <location>
        <begin position="229"/>
        <end position="241"/>
    </location>
</feature>
<accession>A0A261FIF9</accession>
<keyword evidence="2" id="KW-1133">Transmembrane helix</keyword>
<feature type="region of interest" description="Disordered" evidence="1">
    <location>
        <begin position="214"/>
        <end position="241"/>
    </location>
</feature>
<dbReference type="EMBL" id="MWWV01000003">
    <property type="protein sequence ID" value="OZG58773.1"/>
    <property type="molecule type" value="Genomic_DNA"/>
</dbReference>
<protein>
    <recommendedName>
        <fullName evidence="5">Lipoprotein</fullName>
    </recommendedName>
</protein>
<dbReference type="RefSeq" id="WP_094662342.1">
    <property type="nucleotide sequence ID" value="NZ_MWWV01000003.1"/>
</dbReference>
<evidence type="ECO:0000256" key="2">
    <source>
        <dbReference type="SAM" id="Phobius"/>
    </source>
</evidence>
<reference evidence="3 4" key="1">
    <citation type="journal article" date="2017" name="BMC Genomics">
        <title>Comparative genomic and phylogenomic analyses of the Bifidobacteriaceae family.</title>
        <authorList>
            <person name="Lugli G.A."/>
            <person name="Milani C."/>
            <person name="Turroni F."/>
            <person name="Duranti S."/>
            <person name="Mancabelli L."/>
            <person name="Mangifesta M."/>
            <person name="Ferrario C."/>
            <person name="Modesto M."/>
            <person name="Mattarelli P."/>
            <person name="Jiri K."/>
            <person name="van Sinderen D."/>
            <person name="Ventura M."/>
        </authorList>
    </citation>
    <scope>NUCLEOTIDE SEQUENCE [LARGE SCALE GENOMIC DNA]</scope>
    <source>
        <strain evidence="3 4">DSM 100201</strain>
    </source>
</reference>
<evidence type="ECO:0000256" key="1">
    <source>
        <dbReference type="SAM" id="MobiDB-lite"/>
    </source>
</evidence>
<name>A0A261FIF9_9BIFI</name>
<dbReference type="PROSITE" id="PS51257">
    <property type="entry name" value="PROKAR_LIPOPROTEIN"/>
    <property type="match status" value="1"/>
</dbReference>
<evidence type="ECO:0000313" key="4">
    <source>
        <dbReference type="Proteomes" id="UP000216444"/>
    </source>
</evidence>
<keyword evidence="2" id="KW-0812">Transmembrane</keyword>
<keyword evidence="2" id="KW-0472">Membrane</keyword>
<organism evidence="3 4">
    <name type="scientific">Bifidobacterium tissieri</name>
    <dbReference type="NCBI Taxonomy" id="1630162"/>
    <lineage>
        <taxon>Bacteria</taxon>
        <taxon>Bacillati</taxon>
        <taxon>Actinomycetota</taxon>
        <taxon>Actinomycetes</taxon>
        <taxon>Bifidobacteriales</taxon>
        <taxon>Bifidobacteriaceae</taxon>
        <taxon>Bifidobacterium</taxon>
    </lineage>
</organism>
<proteinExistence type="predicted"/>
<comment type="caution">
    <text evidence="3">The sequence shown here is derived from an EMBL/GenBank/DDBJ whole genome shotgun (WGS) entry which is preliminary data.</text>
</comment>